<comment type="caution">
    <text evidence="2">The sequence shown here is derived from an EMBL/GenBank/DDBJ whole genome shotgun (WGS) entry which is preliminary data.</text>
</comment>
<feature type="chain" id="PRO_5002579812" description="Nickel transporter" evidence="1">
    <location>
        <begin position="22"/>
        <end position="260"/>
    </location>
</feature>
<proteinExistence type="predicted"/>
<reference evidence="2 3" key="1">
    <citation type="submission" date="2014-01" db="EMBL/GenBank/DDBJ databases">
        <title>Development of a Comparative Genomic Fingerprinting Assay for High Resolution Genotyping of Arcobacter butzleri.</title>
        <authorList>
            <person name="Webb A.L."/>
            <person name="Inglis G.D."/>
            <person name="Kruczkiewicz P."/>
            <person name="Selinger L.B."/>
            <person name="Taboada E.N."/>
        </authorList>
    </citation>
    <scope>NUCLEOTIDE SEQUENCE [LARGE SCALE GENOMIC DNA]</scope>
    <source>
        <strain evidence="2 3">L355</strain>
    </source>
</reference>
<organism evidence="2 3">
    <name type="scientific">Aliarcobacter butzleri L355</name>
    <dbReference type="NCBI Taxonomy" id="1447263"/>
    <lineage>
        <taxon>Bacteria</taxon>
        <taxon>Pseudomonadati</taxon>
        <taxon>Campylobacterota</taxon>
        <taxon>Epsilonproteobacteria</taxon>
        <taxon>Campylobacterales</taxon>
        <taxon>Arcobacteraceae</taxon>
        <taxon>Aliarcobacter</taxon>
    </lineage>
</organism>
<gene>
    <name evidence="2" type="ORF">AF80_03430</name>
</gene>
<accession>A0A0G9L2Z3</accession>
<dbReference type="Pfam" id="PF10670">
    <property type="entry name" value="DUF4198"/>
    <property type="match status" value="1"/>
</dbReference>
<keyword evidence="1" id="KW-0732">Signal</keyword>
<feature type="signal peptide" evidence="1">
    <location>
        <begin position="1"/>
        <end position="21"/>
    </location>
</feature>
<protein>
    <recommendedName>
        <fullName evidence="4">Nickel transporter</fullName>
    </recommendedName>
</protein>
<dbReference type="EMBL" id="JAIW01000022">
    <property type="protein sequence ID" value="KLE10738.1"/>
    <property type="molecule type" value="Genomic_DNA"/>
</dbReference>
<dbReference type="InterPro" id="IPR019613">
    <property type="entry name" value="DUF4198"/>
</dbReference>
<name>A0A0G9L2Z3_9BACT</name>
<dbReference type="RefSeq" id="WP_046998001.1">
    <property type="nucleotide sequence ID" value="NZ_JAIW01000022.1"/>
</dbReference>
<evidence type="ECO:0000313" key="3">
    <source>
        <dbReference type="Proteomes" id="UP000035154"/>
    </source>
</evidence>
<evidence type="ECO:0008006" key="4">
    <source>
        <dbReference type="Google" id="ProtNLM"/>
    </source>
</evidence>
<sequence>MIKKFSLIVLFSIIASVQSVAHDFWIHSTSYTLPWNKLGAITNLYMGHGHLYPVDEVFDGDVKFKIVQPDNKEKVIEEKLLGYKEILKKEGTYIVSGKINPAFWTYYFDEKGNKSWKAGTKQDVKNIISSKQYNKFAKAILDVGETKDENYSKVLGDTLEIIPMENPNKLVGNGQYLTVKILFKNEPLASSKVYGSYAGFSNNGDYAFVTTTNKDGLAKIKLSHSGYWILKTDYSEAASKELEDKVNEIFYVATLTFQAQ</sequence>
<evidence type="ECO:0000256" key="1">
    <source>
        <dbReference type="SAM" id="SignalP"/>
    </source>
</evidence>
<dbReference type="AlphaFoldDB" id="A0A0G9L2Z3"/>
<dbReference type="PATRIC" id="fig|1447263.3.peg.665"/>
<evidence type="ECO:0000313" key="2">
    <source>
        <dbReference type="EMBL" id="KLE10738.1"/>
    </source>
</evidence>
<dbReference type="Proteomes" id="UP000035154">
    <property type="component" value="Unassembled WGS sequence"/>
</dbReference>